<dbReference type="Proteomes" id="UP000006643">
    <property type="component" value="Unassembled WGS sequence"/>
</dbReference>
<reference evidence="3" key="1">
    <citation type="journal article" date="2009" name="Nature">
        <title>Genome sequence and analysis of the Irish potato famine pathogen Phytophthora infestans.</title>
        <authorList>
            <consortium name="The Broad Institute Genome Sequencing Platform"/>
            <person name="Haas B.J."/>
            <person name="Kamoun S."/>
            <person name="Zody M.C."/>
            <person name="Jiang R.H."/>
            <person name="Handsaker R.E."/>
            <person name="Cano L.M."/>
            <person name="Grabherr M."/>
            <person name="Kodira C.D."/>
            <person name="Raffaele S."/>
            <person name="Torto-Alalibo T."/>
            <person name="Bozkurt T.O."/>
            <person name="Ah-Fong A.M."/>
            <person name="Alvarado L."/>
            <person name="Anderson V.L."/>
            <person name="Armstrong M.R."/>
            <person name="Avrova A."/>
            <person name="Baxter L."/>
            <person name="Beynon J."/>
            <person name="Boevink P.C."/>
            <person name="Bollmann S.R."/>
            <person name="Bos J.I."/>
            <person name="Bulone V."/>
            <person name="Cai G."/>
            <person name="Cakir C."/>
            <person name="Carrington J.C."/>
            <person name="Chawner M."/>
            <person name="Conti L."/>
            <person name="Costanzo S."/>
            <person name="Ewan R."/>
            <person name="Fahlgren N."/>
            <person name="Fischbach M.A."/>
            <person name="Fugelstad J."/>
            <person name="Gilroy E.M."/>
            <person name="Gnerre S."/>
            <person name="Green P.J."/>
            <person name="Grenville-Briggs L.J."/>
            <person name="Griffith J."/>
            <person name="Grunwald N.J."/>
            <person name="Horn K."/>
            <person name="Horner N.R."/>
            <person name="Hu C.H."/>
            <person name="Huitema E."/>
            <person name="Jeong D.H."/>
            <person name="Jones A.M."/>
            <person name="Jones J.D."/>
            <person name="Jones R.W."/>
            <person name="Karlsson E.K."/>
            <person name="Kunjeti S.G."/>
            <person name="Lamour K."/>
            <person name="Liu Z."/>
            <person name="Ma L."/>
            <person name="Maclean D."/>
            <person name="Chibucos M.C."/>
            <person name="McDonald H."/>
            <person name="McWalters J."/>
            <person name="Meijer H.J."/>
            <person name="Morgan W."/>
            <person name="Morris P.F."/>
            <person name="Munro C.A."/>
            <person name="O'Neill K."/>
            <person name="Ospina-Giraldo M."/>
            <person name="Pinzon A."/>
            <person name="Pritchard L."/>
            <person name="Ramsahoye B."/>
            <person name="Ren Q."/>
            <person name="Restrepo S."/>
            <person name="Roy S."/>
            <person name="Sadanandom A."/>
            <person name="Savidor A."/>
            <person name="Schornack S."/>
            <person name="Schwartz D.C."/>
            <person name="Schumann U.D."/>
            <person name="Schwessinger B."/>
            <person name="Seyer L."/>
            <person name="Sharpe T."/>
            <person name="Silvar C."/>
            <person name="Song J."/>
            <person name="Studholme D.J."/>
            <person name="Sykes S."/>
            <person name="Thines M."/>
            <person name="van de Vondervoort P.J."/>
            <person name="Phuntumart V."/>
            <person name="Wawra S."/>
            <person name="Weide R."/>
            <person name="Win J."/>
            <person name="Young C."/>
            <person name="Zhou S."/>
            <person name="Fry W."/>
            <person name="Meyers B.C."/>
            <person name="van West P."/>
            <person name="Ristaino J."/>
            <person name="Govers F."/>
            <person name="Birch P.R."/>
            <person name="Whisson S.C."/>
            <person name="Judelson H.S."/>
            <person name="Nusbaum C."/>
        </authorList>
    </citation>
    <scope>NUCLEOTIDE SEQUENCE [LARGE SCALE GENOMIC DNA]</scope>
    <source>
        <strain evidence="3">T30-4</strain>
    </source>
</reference>
<dbReference type="KEGG" id="pif:PITG_05787"/>
<name>D0N5P3_PHYIT</name>
<accession>D0N5P3</accession>
<feature type="compositionally biased region" description="Polar residues" evidence="1">
    <location>
        <begin position="9"/>
        <end position="23"/>
    </location>
</feature>
<gene>
    <name evidence="2" type="ORF">PITG_05787</name>
</gene>
<protein>
    <submittedName>
        <fullName evidence="2">Uncharacterized protein</fullName>
    </submittedName>
</protein>
<dbReference type="OrthoDB" id="110745at2759"/>
<proteinExistence type="predicted"/>
<sequence length="66" mass="7563">MKISEHKSQSANFASPNHGNSRSNSDKHTLLPAHLTWSVIYDEMHKFVEPGLMVRELARSTKRNML</sequence>
<evidence type="ECO:0000313" key="2">
    <source>
        <dbReference type="EMBL" id="EEY70384.1"/>
    </source>
</evidence>
<dbReference type="GeneID" id="9471906"/>
<dbReference type="VEuPathDB" id="FungiDB:PITG_05787"/>
<feature type="region of interest" description="Disordered" evidence="1">
    <location>
        <begin position="1"/>
        <end position="28"/>
    </location>
</feature>
<evidence type="ECO:0000256" key="1">
    <source>
        <dbReference type="SAM" id="MobiDB-lite"/>
    </source>
</evidence>
<organism evidence="2 3">
    <name type="scientific">Phytophthora infestans (strain T30-4)</name>
    <name type="common">Potato late blight agent</name>
    <dbReference type="NCBI Taxonomy" id="403677"/>
    <lineage>
        <taxon>Eukaryota</taxon>
        <taxon>Sar</taxon>
        <taxon>Stramenopiles</taxon>
        <taxon>Oomycota</taxon>
        <taxon>Peronosporomycetes</taxon>
        <taxon>Peronosporales</taxon>
        <taxon>Peronosporaceae</taxon>
        <taxon>Phytophthora</taxon>
    </lineage>
</organism>
<keyword evidence="3" id="KW-1185">Reference proteome</keyword>
<dbReference type="HOGENOM" id="CLU_2836769_0_0_1"/>
<dbReference type="AlphaFoldDB" id="D0N5P3"/>
<dbReference type="EMBL" id="DS028126">
    <property type="protein sequence ID" value="EEY70384.1"/>
    <property type="molecule type" value="Genomic_DNA"/>
</dbReference>
<evidence type="ECO:0000313" key="3">
    <source>
        <dbReference type="Proteomes" id="UP000006643"/>
    </source>
</evidence>
<dbReference type="RefSeq" id="XP_002998038.1">
    <property type="nucleotide sequence ID" value="XM_002997992.1"/>
</dbReference>
<dbReference type="InParanoid" id="D0N5P3"/>